<dbReference type="GO" id="GO:0046872">
    <property type="term" value="F:metal ion binding"/>
    <property type="evidence" value="ECO:0007669"/>
    <property type="project" value="UniProtKB-KW"/>
</dbReference>
<proteinExistence type="inferred from homology"/>
<keyword evidence="3" id="KW-0479">Metal-binding</keyword>
<evidence type="ECO:0000256" key="2">
    <source>
        <dbReference type="ARBA" id="ARBA00022670"/>
    </source>
</evidence>
<dbReference type="GO" id="GO:0070006">
    <property type="term" value="F:metalloaminopeptidase activity"/>
    <property type="evidence" value="ECO:0007669"/>
    <property type="project" value="InterPro"/>
</dbReference>
<reference evidence="6" key="1">
    <citation type="submission" date="2018-05" db="EMBL/GenBank/DDBJ databases">
        <authorList>
            <person name="Lanie J.A."/>
            <person name="Ng W.-L."/>
            <person name="Kazmierczak K.M."/>
            <person name="Andrzejewski T.M."/>
            <person name="Davidsen T.M."/>
            <person name="Wayne K.J."/>
            <person name="Tettelin H."/>
            <person name="Glass J.I."/>
            <person name="Rusch D."/>
            <person name="Podicherti R."/>
            <person name="Tsui H.-C.T."/>
            <person name="Winkler M.E."/>
        </authorList>
    </citation>
    <scope>NUCLEOTIDE SEQUENCE</scope>
</reference>
<dbReference type="PANTHER" id="PTHR43330">
    <property type="entry name" value="METHIONINE AMINOPEPTIDASE"/>
    <property type="match status" value="1"/>
</dbReference>
<dbReference type="AlphaFoldDB" id="A0A382CJJ0"/>
<dbReference type="InterPro" id="IPR002467">
    <property type="entry name" value="Pept_M24A_MAP1"/>
</dbReference>
<dbReference type="CDD" id="cd01086">
    <property type="entry name" value="MetAP1"/>
    <property type="match status" value="1"/>
</dbReference>
<evidence type="ECO:0000256" key="3">
    <source>
        <dbReference type="ARBA" id="ARBA00022723"/>
    </source>
</evidence>
<dbReference type="PRINTS" id="PR00599">
    <property type="entry name" value="MAPEPTIDASE"/>
</dbReference>
<dbReference type="Pfam" id="PF02810">
    <property type="entry name" value="SEC-C"/>
    <property type="match status" value="1"/>
</dbReference>
<dbReference type="InterPro" id="IPR001714">
    <property type="entry name" value="Pept_M24_MAP"/>
</dbReference>
<dbReference type="InterPro" id="IPR004027">
    <property type="entry name" value="SEC_C_motif"/>
</dbReference>
<evidence type="ECO:0000313" key="6">
    <source>
        <dbReference type="EMBL" id="SVB25972.1"/>
    </source>
</evidence>
<evidence type="ECO:0000259" key="5">
    <source>
        <dbReference type="Pfam" id="PF00557"/>
    </source>
</evidence>
<protein>
    <recommendedName>
        <fullName evidence="5">Peptidase M24 domain-containing protein</fullName>
    </recommendedName>
</protein>
<accession>A0A382CJJ0</accession>
<dbReference type="InterPro" id="IPR000994">
    <property type="entry name" value="Pept_M24"/>
</dbReference>
<dbReference type="GO" id="GO:0006508">
    <property type="term" value="P:proteolysis"/>
    <property type="evidence" value="ECO:0007669"/>
    <property type="project" value="UniProtKB-KW"/>
</dbReference>
<keyword evidence="1" id="KW-0031">Aminopeptidase</keyword>
<keyword evidence="2" id="KW-0645">Protease</keyword>
<dbReference type="PANTHER" id="PTHR43330:SF8">
    <property type="entry name" value="METHIONINE AMINOPEPTIDASE 1D, MITOCHONDRIAL"/>
    <property type="match status" value="1"/>
</dbReference>
<dbReference type="InterPro" id="IPR036005">
    <property type="entry name" value="Creatinase/aminopeptidase-like"/>
</dbReference>
<gene>
    <name evidence="6" type="ORF">METZ01_LOCUS178826</name>
</gene>
<dbReference type="Pfam" id="PF00557">
    <property type="entry name" value="Peptidase_M24"/>
    <property type="match status" value="1"/>
</dbReference>
<dbReference type="Gene3D" id="3.90.230.10">
    <property type="entry name" value="Creatinase/methionine aminopeptidase superfamily"/>
    <property type="match status" value="1"/>
</dbReference>
<sequence>MKTSANMIPRNTPCWCGSGKKYKKCHLLIDQKEVSTSAEKPKPKRKDRSIIIKTEEQIDGIRKSCQMTKDLLDMVEERISVGVTTNEIDEWVHRETLARGAVSAPLNYGRGQGRQGMPFPKSICTSPNEVICHGIPNSQPLQNGDILNVDVTCNYLGYFGDASRMFIIGEVPDRTRELVEVTRECLNLGIEQVRPNNKLGDIGHAIQQHAENHGFSVVRDFAGHGVGIEFHEAPQVLHYGEPGIGEALRENMIFTIEPMINSGGYECKVLGDGWTAVTQDGSLSAQWEHTLLVTSSGAEVLTA</sequence>
<dbReference type="NCBIfam" id="NF008970">
    <property type="entry name" value="PRK12318.1"/>
    <property type="match status" value="1"/>
</dbReference>
<evidence type="ECO:0000256" key="1">
    <source>
        <dbReference type="ARBA" id="ARBA00022438"/>
    </source>
</evidence>
<dbReference type="SUPFAM" id="SSF103642">
    <property type="entry name" value="Sec-C motif"/>
    <property type="match status" value="1"/>
</dbReference>
<name>A0A382CJJ0_9ZZZZ</name>
<dbReference type="Gene3D" id="3.10.450.50">
    <property type="match status" value="1"/>
</dbReference>
<dbReference type="SUPFAM" id="SSF55920">
    <property type="entry name" value="Creatinase/aminopeptidase"/>
    <property type="match status" value="1"/>
</dbReference>
<evidence type="ECO:0000256" key="4">
    <source>
        <dbReference type="ARBA" id="ARBA00022801"/>
    </source>
</evidence>
<organism evidence="6">
    <name type="scientific">marine metagenome</name>
    <dbReference type="NCBI Taxonomy" id="408172"/>
    <lineage>
        <taxon>unclassified sequences</taxon>
        <taxon>metagenomes</taxon>
        <taxon>ecological metagenomes</taxon>
    </lineage>
</organism>
<feature type="domain" description="Peptidase M24" evidence="5">
    <location>
        <begin position="60"/>
        <end position="294"/>
    </location>
</feature>
<dbReference type="HAMAP" id="MF_01974">
    <property type="entry name" value="MetAP_1"/>
    <property type="match status" value="1"/>
</dbReference>
<keyword evidence="4" id="KW-0378">Hydrolase</keyword>
<dbReference type="PROSITE" id="PS00680">
    <property type="entry name" value="MAP_1"/>
    <property type="match status" value="1"/>
</dbReference>
<dbReference type="NCBIfam" id="TIGR00500">
    <property type="entry name" value="met_pdase_I"/>
    <property type="match status" value="1"/>
</dbReference>
<dbReference type="EMBL" id="UINC01034707">
    <property type="protein sequence ID" value="SVB25972.1"/>
    <property type="molecule type" value="Genomic_DNA"/>
</dbReference>